<sequence>MSIYNEQSVLAWNKIKFRNFNNLKQLQKNEKDSFLIFIKHLYAPNLRAVETCRR</sequence>
<proteinExistence type="predicted"/>
<dbReference type="KEGG" id="anf:AQPE_1949"/>
<organism evidence="1 2">
    <name type="scientific">Aquipluma nitroreducens</name>
    <dbReference type="NCBI Taxonomy" id="2010828"/>
    <lineage>
        <taxon>Bacteria</taxon>
        <taxon>Pseudomonadati</taxon>
        <taxon>Bacteroidota</taxon>
        <taxon>Bacteroidia</taxon>
        <taxon>Marinilabiliales</taxon>
        <taxon>Prolixibacteraceae</taxon>
        <taxon>Aquipluma</taxon>
    </lineage>
</organism>
<keyword evidence="2" id="KW-1185">Reference proteome</keyword>
<evidence type="ECO:0000313" key="1">
    <source>
        <dbReference type="EMBL" id="BBE17792.1"/>
    </source>
</evidence>
<dbReference type="Proteomes" id="UP001193389">
    <property type="component" value="Chromosome"/>
</dbReference>
<reference evidence="1" key="1">
    <citation type="journal article" date="2020" name="Int. J. Syst. Evol. Microbiol.">
        <title>Aquipluma nitroreducens gen. nov. sp. nov., a novel facultatively anaerobic bacterium isolated from a freshwater lake.</title>
        <authorList>
            <person name="Watanabe M."/>
            <person name="Kojima H."/>
            <person name="Fukui M."/>
        </authorList>
    </citation>
    <scope>NUCLEOTIDE SEQUENCE</scope>
    <source>
        <strain evidence="1">MeG22</strain>
    </source>
</reference>
<dbReference type="EMBL" id="AP018694">
    <property type="protein sequence ID" value="BBE17792.1"/>
    <property type="molecule type" value="Genomic_DNA"/>
</dbReference>
<evidence type="ECO:0000313" key="2">
    <source>
        <dbReference type="Proteomes" id="UP001193389"/>
    </source>
</evidence>
<gene>
    <name evidence="1" type="ORF">AQPE_1949</name>
</gene>
<protein>
    <submittedName>
        <fullName evidence="1">Uncharacterized protein</fullName>
    </submittedName>
</protein>
<accession>A0A5K7S8B4</accession>
<name>A0A5K7S8B4_9BACT</name>
<dbReference type="AlphaFoldDB" id="A0A5K7S8B4"/>